<dbReference type="Proteomes" id="UP001141552">
    <property type="component" value="Unassembled WGS sequence"/>
</dbReference>
<dbReference type="PANTHER" id="PTHR47186">
    <property type="entry name" value="LEUCINE-RICH REPEAT-CONTAINING PROTEIN 57"/>
    <property type="match status" value="1"/>
</dbReference>
<organism evidence="2 3">
    <name type="scientific">Turnera subulata</name>
    <dbReference type="NCBI Taxonomy" id="218843"/>
    <lineage>
        <taxon>Eukaryota</taxon>
        <taxon>Viridiplantae</taxon>
        <taxon>Streptophyta</taxon>
        <taxon>Embryophyta</taxon>
        <taxon>Tracheophyta</taxon>
        <taxon>Spermatophyta</taxon>
        <taxon>Magnoliopsida</taxon>
        <taxon>eudicotyledons</taxon>
        <taxon>Gunneridae</taxon>
        <taxon>Pentapetalae</taxon>
        <taxon>rosids</taxon>
        <taxon>fabids</taxon>
        <taxon>Malpighiales</taxon>
        <taxon>Passifloraceae</taxon>
        <taxon>Turnera</taxon>
    </lineage>
</organism>
<dbReference type="OrthoDB" id="839172at2759"/>
<dbReference type="InterPro" id="IPR056789">
    <property type="entry name" value="LRR_R13L1-DRL21"/>
</dbReference>
<sequence>MPVGMGKLVKLQKLTDFIVGEQQRGSGLGELGELRNLQGWLTLENLENDVNEGDALRANLKDKKGLRELEYCWKNNYGSVDASLLLQLLRPHVNVERIDITGFSGTSLPDWLGDSSYSKLVSLVLHGGKHCTHLPPVGQLPFLEILWIIGFDSVVSVGAEFYGGGSGKSSTQQQPFQSLKKLNFKVMARWEEWISNDDGRQGSRRRAFPILERLELTLCGELRRVNHMFLPSVVELRILLAFQLKTSMLRIVTSMF</sequence>
<dbReference type="EMBL" id="JAKUCV010005316">
    <property type="protein sequence ID" value="KAJ4831655.1"/>
    <property type="molecule type" value="Genomic_DNA"/>
</dbReference>
<gene>
    <name evidence="2" type="ORF">Tsubulata_040960</name>
</gene>
<feature type="domain" description="R13L1/DRL21-like LRR repeat region" evidence="1">
    <location>
        <begin position="28"/>
        <end position="149"/>
    </location>
</feature>
<evidence type="ECO:0000313" key="3">
    <source>
        <dbReference type="Proteomes" id="UP001141552"/>
    </source>
</evidence>
<dbReference type="Gene3D" id="3.80.10.10">
    <property type="entry name" value="Ribonuclease Inhibitor"/>
    <property type="match status" value="1"/>
</dbReference>
<evidence type="ECO:0000313" key="2">
    <source>
        <dbReference type="EMBL" id="KAJ4831655.1"/>
    </source>
</evidence>
<keyword evidence="3" id="KW-1185">Reference proteome</keyword>
<protein>
    <recommendedName>
        <fullName evidence="1">R13L1/DRL21-like LRR repeat region domain-containing protein</fullName>
    </recommendedName>
</protein>
<accession>A0A9Q0FHN7</accession>
<comment type="caution">
    <text evidence="2">The sequence shown here is derived from an EMBL/GenBank/DDBJ whole genome shotgun (WGS) entry which is preliminary data.</text>
</comment>
<reference evidence="2" key="1">
    <citation type="submission" date="2022-02" db="EMBL/GenBank/DDBJ databases">
        <authorList>
            <person name="Henning P.M."/>
            <person name="McCubbin A.G."/>
            <person name="Shore J.S."/>
        </authorList>
    </citation>
    <scope>NUCLEOTIDE SEQUENCE</scope>
    <source>
        <strain evidence="2">F60SS</strain>
        <tissue evidence="2">Leaves</tissue>
    </source>
</reference>
<dbReference type="InterPro" id="IPR032675">
    <property type="entry name" value="LRR_dom_sf"/>
</dbReference>
<name>A0A9Q0FHN7_9ROSI</name>
<dbReference type="AlphaFoldDB" id="A0A9Q0FHN7"/>
<dbReference type="PANTHER" id="PTHR47186:SF18">
    <property type="entry name" value="RX N-TERMINAL DOMAIN-CONTAINING PROTEIN"/>
    <property type="match status" value="1"/>
</dbReference>
<reference evidence="2" key="2">
    <citation type="journal article" date="2023" name="Plants (Basel)">
        <title>Annotation of the Turnera subulata (Passifloraceae) Draft Genome Reveals the S-Locus Evolved after the Divergence of Turneroideae from Passifloroideae in a Stepwise Manner.</title>
        <authorList>
            <person name="Henning P.M."/>
            <person name="Roalson E.H."/>
            <person name="Mir W."/>
            <person name="McCubbin A.G."/>
            <person name="Shore J.S."/>
        </authorList>
    </citation>
    <scope>NUCLEOTIDE SEQUENCE</scope>
    <source>
        <strain evidence="2">F60SS</strain>
    </source>
</reference>
<proteinExistence type="predicted"/>
<dbReference type="Pfam" id="PF25019">
    <property type="entry name" value="LRR_R13L1-DRL21"/>
    <property type="match status" value="1"/>
</dbReference>
<dbReference type="SUPFAM" id="SSF52058">
    <property type="entry name" value="L domain-like"/>
    <property type="match status" value="1"/>
</dbReference>
<evidence type="ECO:0000259" key="1">
    <source>
        <dbReference type="Pfam" id="PF25019"/>
    </source>
</evidence>